<feature type="repeat" description="ANK" evidence="2">
    <location>
        <begin position="1044"/>
        <end position="1076"/>
    </location>
</feature>
<protein>
    <recommendedName>
        <fullName evidence="8">NACHT domain-containing protein</fullName>
    </recommendedName>
</protein>
<dbReference type="Pfam" id="PF12796">
    <property type="entry name" value="Ank_2"/>
    <property type="match status" value="1"/>
</dbReference>
<dbReference type="SUPFAM" id="SSF48403">
    <property type="entry name" value="Ankyrin repeat"/>
    <property type="match status" value="1"/>
</dbReference>
<name>A0ABR1WZC4_9PEZI</name>
<dbReference type="RefSeq" id="XP_066671414.1">
    <property type="nucleotide sequence ID" value="XM_066807796.1"/>
</dbReference>
<keyword evidence="1" id="KW-0677">Repeat</keyword>
<dbReference type="InterPro" id="IPR027417">
    <property type="entry name" value="P-loop_NTPase"/>
</dbReference>
<feature type="region of interest" description="Disordered" evidence="3">
    <location>
        <begin position="1145"/>
        <end position="1172"/>
    </location>
</feature>
<dbReference type="GeneID" id="92040856"/>
<organism evidence="6 7">
    <name type="scientific">Apiospora hydei</name>
    <dbReference type="NCBI Taxonomy" id="1337664"/>
    <lineage>
        <taxon>Eukaryota</taxon>
        <taxon>Fungi</taxon>
        <taxon>Dikarya</taxon>
        <taxon>Ascomycota</taxon>
        <taxon>Pezizomycotina</taxon>
        <taxon>Sordariomycetes</taxon>
        <taxon>Xylariomycetidae</taxon>
        <taxon>Amphisphaeriales</taxon>
        <taxon>Apiosporaceae</taxon>
        <taxon>Apiospora</taxon>
    </lineage>
</organism>
<evidence type="ECO:0000313" key="6">
    <source>
        <dbReference type="EMBL" id="KAK8088520.1"/>
    </source>
</evidence>
<dbReference type="SMART" id="SM00248">
    <property type="entry name" value="ANK"/>
    <property type="match status" value="3"/>
</dbReference>
<feature type="compositionally biased region" description="Polar residues" evidence="3">
    <location>
        <begin position="1150"/>
        <end position="1166"/>
    </location>
</feature>
<dbReference type="InterPro" id="IPR002110">
    <property type="entry name" value="Ankyrin_rpt"/>
</dbReference>
<sequence>MLEIFGGLHACDGNSGWVNKVISNSLPFLPMRIEKSEDPLVLTWIRDAISDSKWAQAVQSLSDDDREQFGIAQPSSGQDPLGILEDILAATEAKKEESLNKRWKVTVKGRTIIIRDVLEKMTLWVNNRNLKAIGSLALQYDPTGAALPWAAIKLFMQAAVNDVEIFAYTLTALEKITNIIGRSQIFEQLYLNQQNATNSESVFHQLSASVIRLYATVLQYLAGVLRYYRTGTAIRFLKSTAKTKADLEGEFRRLEEAQVETLRLAQLAEAQRSEDVALAITNIKEQQSKLDEKNASRFDELRETLQDFERPISRINAQLAQVQDKLDHESRVKILRAISTIPYTTHHKVASQGRLPGSGQWLLNKEVYTSWRASSSSSVLWLHGIPGSGKTKLATLVVDDLKASEHIAFFYCMRNPSEPFRALCQPILASLVRQLASVDPSKPLLPPVVSQYQDALDDYIGFEDQSWAIDDCRRVLTELSNEYPAVTIVIDALDEVDGEDRQELMDALGELLQESTSLVKIFISSRDNTDIALSLEGSANVYIEADDNAIDIEAFMFRWVELQIQSLRKLKVAADIKARLGHLPETLEGAYWEVYQQILASGENAAKLAIFTFQWLLYAQQTIPLESFSRFASIALSDDPGIVYNSHEIVDVCSNLIVSRSDSFQFAHLSVREFLEHLQKRQVTTMMAEDGHAALARACLLQLQAIASVTTRLDLDRTQRYRDLVNPKKPIDRAPLTSEEVAKDDAERWFLNHLFAGDNSDEEPSSDEDPRDKDTSDEVLITTSAEDQAMVKRDEAIDDDVFESPMVLATRYAVTFWPHHMTASNKLRSEPHLRQLSNLFLVDSAERTVAPGFTIWCRLWREMENNPDDPDAWDSTEDPQTHCGRSAFTIGQSSSTIFTKRIIQTWKVTGSYGMRREKGTDIQAVGYEGLYSACHCGSSSCVVFILDHGGPIEPGWKLLSCAVSNCHVEVSRILMERGIGMERLTDLFHLVVASGYEEMPPIFYKYNPRKEPVAVVKQIVHDAENSALNLVKAGWEIHGRYLERRRTALHYAAEKGQAKLMAALLERGVVVDLFDRSRNTPLHLAALRGRDKCVELLLYHGADVLAEDRDGNIALDLAERYHHPSAARIIRGHMERLLEELRSKMDERTGQSQRVPGSAEGETSVQGEIIEA</sequence>
<evidence type="ECO:0000259" key="4">
    <source>
        <dbReference type="Pfam" id="PF24809"/>
    </source>
</evidence>
<evidence type="ECO:0000256" key="3">
    <source>
        <dbReference type="SAM" id="MobiDB-lite"/>
    </source>
</evidence>
<feature type="region of interest" description="Disordered" evidence="3">
    <location>
        <begin position="756"/>
        <end position="778"/>
    </location>
</feature>
<dbReference type="InterPro" id="IPR036770">
    <property type="entry name" value="Ankyrin_rpt-contain_sf"/>
</dbReference>
<dbReference type="InterPro" id="IPR056125">
    <property type="entry name" value="DUF7708"/>
</dbReference>
<dbReference type="SUPFAM" id="SSF52540">
    <property type="entry name" value="P-loop containing nucleoside triphosphate hydrolases"/>
    <property type="match status" value="1"/>
</dbReference>
<evidence type="ECO:0000259" key="5">
    <source>
        <dbReference type="Pfam" id="PF24883"/>
    </source>
</evidence>
<dbReference type="PANTHER" id="PTHR10039:SF16">
    <property type="entry name" value="GPI INOSITOL-DEACYLASE"/>
    <property type="match status" value="1"/>
</dbReference>
<evidence type="ECO:0000313" key="7">
    <source>
        <dbReference type="Proteomes" id="UP001433268"/>
    </source>
</evidence>
<dbReference type="InterPro" id="IPR056884">
    <property type="entry name" value="NPHP3-like_N"/>
</dbReference>
<evidence type="ECO:0000256" key="1">
    <source>
        <dbReference type="ARBA" id="ARBA00022737"/>
    </source>
</evidence>
<feature type="domain" description="DUF7708" evidence="4">
    <location>
        <begin position="139"/>
        <end position="255"/>
    </location>
</feature>
<feature type="repeat" description="ANK" evidence="2">
    <location>
        <begin position="1077"/>
        <end position="1109"/>
    </location>
</feature>
<feature type="domain" description="Nephrocystin 3-like N-terminal" evidence="5">
    <location>
        <begin position="357"/>
        <end position="526"/>
    </location>
</feature>
<reference evidence="6 7" key="1">
    <citation type="submission" date="2023-01" db="EMBL/GenBank/DDBJ databases">
        <title>Analysis of 21 Apiospora genomes using comparative genomics revels a genus with tremendous synthesis potential of carbohydrate active enzymes and secondary metabolites.</title>
        <authorList>
            <person name="Sorensen T."/>
        </authorList>
    </citation>
    <scope>NUCLEOTIDE SEQUENCE [LARGE SCALE GENOMIC DNA]</scope>
    <source>
        <strain evidence="6 7">CBS 114990</strain>
    </source>
</reference>
<dbReference type="Pfam" id="PF24809">
    <property type="entry name" value="DUF7708"/>
    <property type="match status" value="1"/>
</dbReference>
<gene>
    <name evidence="6" type="ORF">PG997_003481</name>
</gene>
<comment type="caution">
    <text evidence="6">The sequence shown here is derived from an EMBL/GenBank/DDBJ whole genome shotgun (WGS) entry which is preliminary data.</text>
</comment>
<proteinExistence type="predicted"/>
<dbReference type="EMBL" id="JAQQWN010000004">
    <property type="protein sequence ID" value="KAK8088520.1"/>
    <property type="molecule type" value="Genomic_DNA"/>
</dbReference>
<dbReference type="Proteomes" id="UP001433268">
    <property type="component" value="Unassembled WGS sequence"/>
</dbReference>
<keyword evidence="2" id="KW-0040">ANK repeat</keyword>
<dbReference type="Pfam" id="PF24883">
    <property type="entry name" value="NPHP3_N"/>
    <property type="match status" value="1"/>
</dbReference>
<dbReference type="PANTHER" id="PTHR10039">
    <property type="entry name" value="AMELOGENIN"/>
    <property type="match status" value="1"/>
</dbReference>
<dbReference type="PROSITE" id="PS50297">
    <property type="entry name" value="ANK_REP_REGION"/>
    <property type="match status" value="2"/>
</dbReference>
<keyword evidence="7" id="KW-1185">Reference proteome</keyword>
<dbReference type="PROSITE" id="PS50088">
    <property type="entry name" value="ANK_REPEAT"/>
    <property type="match status" value="2"/>
</dbReference>
<evidence type="ECO:0008006" key="8">
    <source>
        <dbReference type="Google" id="ProtNLM"/>
    </source>
</evidence>
<accession>A0ABR1WZC4</accession>
<dbReference type="Gene3D" id="3.40.50.300">
    <property type="entry name" value="P-loop containing nucleotide triphosphate hydrolases"/>
    <property type="match status" value="1"/>
</dbReference>
<evidence type="ECO:0000256" key="2">
    <source>
        <dbReference type="PROSITE-ProRule" id="PRU00023"/>
    </source>
</evidence>
<dbReference type="Gene3D" id="1.25.40.20">
    <property type="entry name" value="Ankyrin repeat-containing domain"/>
    <property type="match status" value="1"/>
</dbReference>